<evidence type="ECO:0000256" key="1">
    <source>
        <dbReference type="SAM" id="SignalP"/>
    </source>
</evidence>
<dbReference type="SUPFAM" id="SSF54106">
    <property type="entry name" value="LysM domain"/>
    <property type="match status" value="1"/>
</dbReference>
<dbReference type="PROSITE" id="PS51782">
    <property type="entry name" value="LYSM"/>
    <property type="match status" value="1"/>
</dbReference>
<dbReference type="Gene3D" id="3.30.1380.10">
    <property type="match status" value="1"/>
</dbReference>
<feature type="chain" id="PRO_5035224778" description="LysM domain-containing protein" evidence="1">
    <location>
        <begin position="38"/>
        <end position="302"/>
    </location>
</feature>
<reference evidence="3" key="1">
    <citation type="submission" date="2021-01" db="EMBL/GenBank/DDBJ databases">
        <title>Whole genome shotgun sequence of Spirilliplanes yamanashiensis NBRC 15828.</title>
        <authorList>
            <person name="Komaki H."/>
            <person name="Tamura T."/>
        </authorList>
    </citation>
    <scope>NUCLEOTIDE SEQUENCE</scope>
    <source>
        <strain evidence="3">NBRC 15828</strain>
    </source>
</reference>
<dbReference type="Pfam" id="PF01476">
    <property type="entry name" value="LysM"/>
    <property type="match status" value="1"/>
</dbReference>
<dbReference type="CDD" id="cd00118">
    <property type="entry name" value="LysM"/>
    <property type="match status" value="1"/>
</dbReference>
<protein>
    <recommendedName>
        <fullName evidence="2">LysM domain-containing protein</fullName>
    </recommendedName>
</protein>
<dbReference type="AlphaFoldDB" id="A0A8J4DHW2"/>
<dbReference type="SUPFAM" id="SSF55166">
    <property type="entry name" value="Hedgehog/DD-peptidase"/>
    <property type="match status" value="1"/>
</dbReference>
<dbReference type="Proteomes" id="UP000652013">
    <property type="component" value="Unassembled WGS sequence"/>
</dbReference>
<name>A0A8J4DHW2_9ACTN</name>
<evidence type="ECO:0000259" key="2">
    <source>
        <dbReference type="PROSITE" id="PS51782"/>
    </source>
</evidence>
<dbReference type="InterPro" id="IPR018392">
    <property type="entry name" value="LysM"/>
</dbReference>
<comment type="caution">
    <text evidence="3">The sequence shown here is derived from an EMBL/GenBank/DDBJ whole genome shotgun (WGS) entry which is preliminary data.</text>
</comment>
<dbReference type="InterPro" id="IPR039561">
    <property type="entry name" value="Peptidase_M15C"/>
</dbReference>
<dbReference type="InterPro" id="IPR009045">
    <property type="entry name" value="Zn_M74/Hedgehog-like"/>
</dbReference>
<accession>A0A8J4DHW2</accession>
<dbReference type="Pfam" id="PF13539">
    <property type="entry name" value="Peptidase_M15_4"/>
    <property type="match status" value="1"/>
</dbReference>
<keyword evidence="4" id="KW-1185">Reference proteome</keyword>
<feature type="signal peptide" evidence="1">
    <location>
        <begin position="1"/>
        <end position="37"/>
    </location>
</feature>
<dbReference type="Gene3D" id="3.10.350.10">
    <property type="entry name" value="LysM domain"/>
    <property type="match status" value="1"/>
</dbReference>
<dbReference type="GO" id="GO:0008233">
    <property type="term" value="F:peptidase activity"/>
    <property type="evidence" value="ECO:0007669"/>
    <property type="project" value="InterPro"/>
</dbReference>
<evidence type="ECO:0000313" key="4">
    <source>
        <dbReference type="Proteomes" id="UP000652013"/>
    </source>
</evidence>
<organism evidence="3 4">
    <name type="scientific">Spirilliplanes yamanashiensis</name>
    <dbReference type="NCBI Taxonomy" id="42233"/>
    <lineage>
        <taxon>Bacteria</taxon>
        <taxon>Bacillati</taxon>
        <taxon>Actinomycetota</taxon>
        <taxon>Actinomycetes</taxon>
        <taxon>Micromonosporales</taxon>
        <taxon>Micromonosporaceae</taxon>
        <taxon>Spirilliplanes</taxon>
    </lineage>
</organism>
<feature type="domain" description="LysM" evidence="2">
    <location>
        <begin position="66"/>
        <end position="110"/>
    </location>
</feature>
<dbReference type="InterPro" id="IPR036779">
    <property type="entry name" value="LysM_dom_sf"/>
</dbReference>
<evidence type="ECO:0000313" key="3">
    <source>
        <dbReference type="EMBL" id="GIJ01799.1"/>
    </source>
</evidence>
<gene>
    <name evidence="3" type="ORF">Sya03_11510</name>
</gene>
<proteinExistence type="predicted"/>
<sequence length="302" mass="33182">MSDPMRIPRPTRLPAALTAALLAVPVAAVPAATPAAAAPPPAAAAPPPVAAAPTLAVARNAPVRPPYHVVRPGQTLRSVAKVYGVGWKVIAAWNGLRRPYTVHVDDVLRLNRQPGGPLPAFRTRVERVTPQMVNWNPALRCPIWPVSLRRVWVFYVDFAGNRRIGSIIMHRLHVTRTQRIFRELYQRRFRVQAMAPASVNLPGGTDYSAITSGWECRRVSGSNVWSQHAYGTAIDLNPVQNPMIKRGVVTPSTGRGYVGRSRYGIGMVHAAGAVPVFTGNGFPWGGRWRTMKDYMHFAVEDR</sequence>
<dbReference type="SMART" id="SM00257">
    <property type="entry name" value="LysM"/>
    <property type="match status" value="1"/>
</dbReference>
<dbReference type="EMBL" id="BOOY01000006">
    <property type="protein sequence ID" value="GIJ01799.1"/>
    <property type="molecule type" value="Genomic_DNA"/>
</dbReference>
<keyword evidence="1" id="KW-0732">Signal</keyword>